<evidence type="ECO:0000256" key="4">
    <source>
        <dbReference type="SAM" id="MobiDB-lite"/>
    </source>
</evidence>
<dbReference type="InterPro" id="IPR043545">
    <property type="entry name" value="GRIP1/2"/>
</dbReference>
<dbReference type="PANTHER" id="PTHR46227:SF2">
    <property type="entry name" value="FI03335P"/>
    <property type="match status" value="1"/>
</dbReference>
<dbReference type="InterPro" id="IPR036034">
    <property type="entry name" value="PDZ_sf"/>
</dbReference>
<feature type="domain" description="PDZ" evidence="5">
    <location>
        <begin position="139"/>
        <end position="221"/>
    </location>
</feature>
<feature type="compositionally biased region" description="Basic and acidic residues" evidence="4">
    <location>
        <begin position="63"/>
        <end position="73"/>
    </location>
</feature>
<dbReference type="SMART" id="SM00228">
    <property type="entry name" value="PDZ"/>
    <property type="match status" value="1"/>
</dbReference>
<dbReference type="Gene3D" id="2.30.42.10">
    <property type="match status" value="1"/>
</dbReference>
<comment type="subcellular location">
    <subcellularLocation>
        <location evidence="1">Cytoplasm</location>
    </subcellularLocation>
</comment>
<dbReference type="Proteomes" id="UP000695022">
    <property type="component" value="Unplaced"/>
</dbReference>
<feature type="non-terminal residue" evidence="7">
    <location>
        <position position="1"/>
    </location>
</feature>
<evidence type="ECO:0000259" key="5">
    <source>
        <dbReference type="PROSITE" id="PS50106"/>
    </source>
</evidence>
<reference evidence="7" key="1">
    <citation type="submission" date="2025-08" db="UniProtKB">
        <authorList>
            <consortium name="RefSeq"/>
        </authorList>
    </citation>
    <scope>IDENTIFICATION</scope>
</reference>
<organism evidence="6 7">
    <name type="scientific">Priapulus caudatus</name>
    <name type="common">Priapulid worm</name>
    <dbReference type="NCBI Taxonomy" id="37621"/>
    <lineage>
        <taxon>Eukaryota</taxon>
        <taxon>Metazoa</taxon>
        <taxon>Ecdysozoa</taxon>
        <taxon>Scalidophora</taxon>
        <taxon>Priapulida</taxon>
        <taxon>Priapulimorpha</taxon>
        <taxon>Priapulimorphida</taxon>
        <taxon>Priapulidae</taxon>
        <taxon>Priapulus</taxon>
    </lineage>
</organism>
<keyword evidence="3" id="KW-0677">Repeat</keyword>
<feature type="region of interest" description="Disordered" evidence="4">
    <location>
        <begin position="1"/>
        <end position="73"/>
    </location>
</feature>
<accession>A0ABM1F6U5</accession>
<dbReference type="RefSeq" id="XP_014680166.1">
    <property type="nucleotide sequence ID" value="XM_014824680.1"/>
</dbReference>
<dbReference type="PANTHER" id="PTHR46227">
    <property type="entry name" value="GLUTAMATE RECEPTOR-INTERACTING PROTEIN GRIP"/>
    <property type="match status" value="1"/>
</dbReference>
<proteinExistence type="predicted"/>
<evidence type="ECO:0000256" key="3">
    <source>
        <dbReference type="ARBA" id="ARBA00022737"/>
    </source>
</evidence>
<feature type="non-terminal residue" evidence="7">
    <location>
        <position position="239"/>
    </location>
</feature>
<dbReference type="GeneID" id="106820132"/>
<evidence type="ECO:0000256" key="1">
    <source>
        <dbReference type="ARBA" id="ARBA00004496"/>
    </source>
</evidence>
<evidence type="ECO:0000313" key="7">
    <source>
        <dbReference type="RefSeq" id="XP_014680166.1"/>
    </source>
</evidence>
<keyword evidence="2" id="KW-0963">Cytoplasm</keyword>
<dbReference type="Pfam" id="PF00595">
    <property type="entry name" value="PDZ"/>
    <property type="match status" value="1"/>
</dbReference>
<dbReference type="InterPro" id="IPR001478">
    <property type="entry name" value="PDZ"/>
</dbReference>
<protein>
    <submittedName>
        <fullName evidence="7">LOW QUALITY PROTEIN: glutamate receptor-interacting protein 1-like</fullName>
    </submittedName>
</protein>
<dbReference type="SUPFAM" id="SSF50156">
    <property type="entry name" value="PDZ domain-like"/>
    <property type="match status" value="1"/>
</dbReference>
<dbReference type="PROSITE" id="PS50106">
    <property type="entry name" value="PDZ"/>
    <property type="match status" value="1"/>
</dbReference>
<evidence type="ECO:0000313" key="6">
    <source>
        <dbReference type="Proteomes" id="UP000695022"/>
    </source>
</evidence>
<sequence>KRSGARSITCKPDGGIEITDDPATAAPHSDDDDWEMPSTNSGASLDGRLSPPGEAAAAVAPPRDADAMSDRTDSSWTKVLEDLETCGNSRILRELEESIMKGSERRLAGAESPLERPGFRKINDAIHTMLSPAPVELHKVALYKDAAYDDFGFSVSDGLHARGVYVARTRAGGPAAASGIQPYDRLLQINATRTRDVDCCLAVPLIAASGDRIELVISRNPLMSRRDLADPGGGAGPWD</sequence>
<dbReference type="CDD" id="cd06685">
    <property type="entry name" value="PDZ7_GRIP1-2-like"/>
    <property type="match status" value="1"/>
</dbReference>
<name>A0ABM1F6U5_PRICU</name>
<gene>
    <name evidence="7" type="primary">LOC106820132</name>
</gene>
<evidence type="ECO:0000256" key="2">
    <source>
        <dbReference type="ARBA" id="ARBA00022490"/>
    </source>
</evidence>
<keyword evidence="6" id="KW-1185">Reference proteome</keyword>